<dbReference type="AlphaFoldDB" id="A0AAD9N4L6"/>
<evidence type="ECO:0000313" key="4">
    <source>
        <dbReference type="Proteomes" id="UP001208570"/>
    </source>
</evidence>
<dbReference type="PANTHER" id="PTHR46150:SF3">
    <property type="entry name" value="RHO GTPASE-ACTIVATING PROTEIN 100F"/>
    <property type="match status" value="1"/>
</dbReference>
<keyword evidence="4" id="KW-1185">Reference proteome</keyword>
<dbReference type="GO" id="GO:0046578">
    <property type="term" value="P:regulation of Ras protein signal transduction"/>
    <property type="evidence" value="ECO:0007669"/>
    <property type="project" value="TreeGrafter"/>
</dbReference>
<dbReference type="GO" id="GO:0016477">
    <property type="term" value="P:cell migration"/>
    <property type="evidence" value="ECO:0007669"/>
    <property type="project" value="TreeGrafter"/>
</dbReference>
<gene>
    <name evidence="3" type="ORF">LSH36_245g02009</name>
</gene>
<dbReference type="Gene3D" id="1.10.555.10">
    <property type="entry name" value="Rho GTPase activation protein"/>
    <property type="match status" value="1"/>
</dbReference>
<accession>A0AAD9N4L6</accession>
<comment type="caution">
    <text evidence="3">The sequence shown here is derived from an EMBL/GenBank/DDBJ whole genome shotgun (WGS) entry which is preliminary data.</text>
</comment>
<dbReference type="Proteomes" id="UP001208570">
    <property type="component" value="Unassembled WGS sequence"/>
</dbReference>
<dbReference type="EMBL" id="JAODUP010000245">
    <property type="protein sequence ID" value="KAK2155243.1"/>
    <property type="molecule type" value="Genomic_DNA"/>
</dbReference>
<dbReference type="InterPro" id="IPR000198">
    <property type="entry name" value="RhoGAP_dom"/>
</dbReference>
<dbReference type="GO" id="GO:0005096">
    <property type="term" value="F:GTPase activator activity"/>
    <property type="evidence" value="ECO:0007669"/>
    <property type="project" value="TreeGrafter"/>
</dbReference>
<dbReference type="PANTHER" id="PTHR46150">
    <property type="entry name" value="RHO GTPASE-ACTIVATING PROTEIN 100F"/>
    <property type="match status" value="1"/>
</dbReference>
<reference evidence="3" key="1">
    <citation type="journal article" date="2023" name="Mol. Biol. Evol.">
        <title>Third-Generation Sequencing Reveals the Adaptive Role of the Epigenome in Three Deep-Sea Polychaetes.</title>
        <authorList>
            <person name="Perez M."/>
            <person name="Aroh O."/>
            <person name="Sun Y."/>
            <person name="Lan Y."/>
            <person name="Juniper S.K."/>
            <person name="Young C.R."/>
            <person name="Angers B."/>
            <person name="Qian P.Y."/>
        </authorList>
    </citation>
    <scope>NUCLEOTIDE SEQUENCE</scope>
    <source>
        <strain evidence="3">P08H-3</strain>
    </source>
</reference>
<evidence type="ECO:0000259" key="2">
    <source>
        <dbReference type="PROSITE" id="PS50238"/>
    </source>
</evidence>
<organism evidence="3 4">
    <name type="scientific">Paralvinella palmiformis</name>
    <dbReference type="NCBI Taxonomy" id="53620"/>
    <lineage>
        <taxon>Eukaryota</taxon>
        <taxon>Metazoa</taxon>
        <taxon>Spiralia</taxon>
        <taxon>Lophotrochozoa</taxon>
        <taxon>Annelida</taxon>
        <taxon>Polychaeta</taxon>
        <taxon>Sedentaria</taxon>
        <taxon>Canalipalpata</taxon>
        <taxon>Terebellida</taxon>
        <taxon>Terebelliformia</taxon>
        <taxon>Alvinellidae</taxon>
        <taxon>Paralvinella</taxon>
    </lineage>
</organism>
<feature type="compositionally biased region" description="Basic and acidic residues" evidence="1">
    <location>
        <begin position="96"/>
        <end position="107"/>
    </location>
</feature>
<sequence>MAYVLDHLKRVSLKQDVNKMTTQNLAVCFGPVLLCPSPQSVVDIEQALDFRRHIEVLRYLLDIWPDNRDSNQPLSIDQLDINTDVAAIQMMLMRSPHHEDGKQRADQTEQQEAATEEDGDTLAPSDGRPCQQHDVSPC</sequence>
<dbReference type="InterPro" id="IPR008936">
    <property type="entry name" value="Rho_GTPase_activation_prot"/>
</dbReference>
<dbReference type="SUPFAM" id="SSF48350">
    <property type="entry name" value="GTPase activation domain, GAP"/>
    <property type="match status" value="1"/>
</dbReference>
<dbReference type="GO" id="GO:0007165">
    <property type="term" value="P:signal transduction"/>
    <property type="evidence" value="ECO:0007669"/>
    <property type="project" value="InterPro"/>
</dbReference>
<evidence type="ECO:0000313" key="3">
    <source>
        <dbReference type="EMBL" id="KAK2155243.1"/>
    </source>
</evidence>
<dbReference type="GO" id="GO:0097060">
    <property type="term" value="C:synaptic membrane"/>
    <property type="evidence" value="ECO:0007669"/>
    <property type="project" value="TreeGrafter"/>
</dbReference>
<dbReference type="Pfam" id="PF00620">
    <property type="entry name" value="RhoGAP"/>
    <property type="match status" value="1"/>
</dbReference>
<dbReference type="PROSITE" id="PS50238">
    <property type="entry name" value="RHOGAP"/>
    <property type="match status" value="1"/>
</dbReference>
<feature type="region of interest" description="Disordered" evidence="1">
    <location>
        <begin position="91"/>
        <end position="138"/>
    </location>
</feature>
<dbReference type="InterPro" id="IPR052118">
    <property type="entry name" value="Rho-GAP_regulator"/>
</dbReference>
<feature type="domain" description="Rho-GAP" evidence="2">
    <location>
        <begin position="1"/>
        <end position="68"/>
    </location>
</feature>
<proteinExistence type="predicted"/>
<name>A0AAD9N4L6_9ANNE</name>
<protein>
    <recommendedName>
        <fullName evidence="2">Rho-GAP domain-containing protein</fullName>
    </recommendedName>
</protein>
<evidence type="ECO:0000256" key="1">
    <source>
        <dbReference type="SAM" id="MobiDB-lite"/>
    </source>
</evidence>